<feature type="chain" id="PRO_5012435890" description="YjbH domain-containing protein" evidence="1">
    <location>
        <begin position="34"/>
        <end position="734"/>
    </location>
</feature>
<evidence type="ECO:0000313" key="3">
    <source>
        <dbReference type="Proteomes" id="UP000189475"/>
    </source>
</evidence>
<dbReference type="STRING" id="1918946.VPAL9027_01495"/>
<dbReference type="RefSeq" id="WP_077313820.1">
    <property type="nucleotide sequence ID" value="NZ_AP024887.1"/>
</dbReference>
<dbReference type="EMBL" id="FUFT01000003">
    <property type="protein sequence ID" value="SJL83527.1"/>
    <property type="molecule type" value="Genomic_DNA"/>
</dbReference>
<evidence type="ECO:0008006" key="4">
    <source>
        <dbReference type="Google" id="ProtNLM"/>
    </source>
</evidence>
<dbReference type="AlphaFoldDB" id="A0A1R4B3N6"/>
<proteinExistence type="predicted"/>
<keyword evidence="3" id="KW-1185">Reference proteome</keyword>
<feature type="signal peptide" evidence="1">
    <location>
        <begin position="1"/>
        <end position="33"/>
    </location>
</feature>
<gene>
    <name evidence="2" type="ORF">VPAL9027_01495</name>
</gene>
<organism evidence="2 3">
    <name type="scientific">Vibrio palustris</name>
    <dbReference type="NCBI Taxonomy" id="1918946"/>
    <lineage>
        <taxon>Bacteria</taxon>
        <taxon>Pseudomonadati</taxon>
        <taxon>Pseudomonadota</taxon>
        <taxon>Gammaproteobacteria</taxon>
        <taxon>Vibrionales</taxon>
        <taxon>Vibrionaceae</taxon>
        <taxon>Vibrio</taxon>
    </lineage>
</organism>
<keyword evidence="1" id="KW-0732">Signal</keyword>
<dbReference type="OrthoDB" id="19542at2"/>
<protein>
    <recommendedName>
        <fullName evidence="4">YjbH domain-containing protein</fullName>
    </recommendedName>
</protein>
<accession>A0A1R4B3N6</accession>
<dbReference type="Proteomes" id="UP000189475">
    <property type="component" value="Unassembled WGS sequence"/>
</dbReference>
<evidence type="ECO:0000256" key="1">
    <source>
        <dbReference type="SAM" id="SignalP"/>
    </source>
</evidence>
<reference evidence="2 3" key="1">
    <citation type="submission" date="2017-02" db="EMBL/GenBank/DDBJ databases">
        <authorList>
            <person name="Peterson S.W."/>
        </authorList>
    </citation>
    <scope>NUCLEOTIDE SEQUENCE [LARGE SCALE GENOMIC DNA]</scope>
    <source>
        <strain evidence="2 3">CECT 9027</strain>
    </source>
</reference>
<name>A0A1R4B3N6_9VIBR</name>
<evidence type="ECO:0000313" key="2">
    <source>
        <dbReference type="EMBL" id="SJL83527.1"/>
    </source>
</evidence>
<dbReference type="Pfam" id="PF06082">
    <property type="entry name" value="YjbH"/>
    <property type="match status" value="1"/>
</dbReference>
<sequence>MKPRHYSPKRFTQYPIIASLAVLTLTNIPTAYADEFSAPQLHHSQTDFGGTGLMQMPSARMMPEGELSLGVTNNAEYLHYHLSLQLFPWLETTARYTQVHDLLYSQSESFSGDTEYTDKSFDVKLRVLKEGYYLPALSVGLRDFGGTGLFDGEFIAASKQVGPFDFTLGLGWGYIGNRANLTGDNSVSVDCQRNSGYKGNGGSFDIDRLFTGCTSVFGGIEYQTPYAPLSLKIEYDGNDYRSDFPVTRGRISMPQPTPWNFGAVYAFTNWGQLQVSYERGNTVTAGFTMHTNLSNLDQVWVDDEKPRYAPQSSKQQLTDQEWQTLTTDLHKVAGFSHPKIYKDGETVTVTGTQSKYRERKEGEERAATLLANTGIDAKTYRFVELAQRQPITETRIDTASFKQVKEHDYPGARFEDSRETGNPVAVTGQKMAGNEQNLYYGIAPKLQQSFGGAENFYLYSVGVVGGASYHLGNHWLFSGSFYGNIIDNYDQFNYEVPPDGTNVKRVRTLNREYFSKTLRLDTLQVNYFDRLSTNFYGQAYAGYLESMYAGAGGELLYRPLGSNWALGVDANYVRQRDPDTYTGLFKEERHYDSETGQSYRVQTGVATGHATLYWQPKFWNAFDNTLVQISAGRYLAEDVGVTVDFSKQFDSGVIAGVFATKTDMSAEEFGEGSFNKGFYVSIPLDIMTVTPTKNRTTISWLPLQRDGGQMLGRQYSLYGMTDSRAPWYARPPMH</sequence>
<dbReference type="InterPro" id="IPR010344">
    <property type="entry name" value="YbjH"/>
</dbReference>